<accession>A0ABQ2XTS6</accession>
<dbReference type="InterPro" id="IPR022742">
    <property type="entry name" value="Hydrolase_4"/>
</dbReference>
<comment type="caution">
    <text evidence="3">The sequence shown here is derived from an EMBL/GenBank/DDBJ whole genome shotgun (WGS) entry which is preliminary data.</text>
</comment>
<dbReference type="PANTHER" id="PTHR12277:SF81">
    <property type="entry name" value="PROTEIN ABHD13"/>
    <property type="match status" value="1"/>
</dbReference>
<dbReference type="Proteomes" id="UP000653343">
    <property type="component" value="Unassembled WGS sequence"/>
</dbReference>
<keyword evidence="4" id="KW-1185">Reference proteome</keyword>
<dbReference type="InterPro" id="IPR013595">
    <property type="entry name" value="Pept_S33_TAP-like_C"/>
</dbReference>
<keyword evidence="3" id="KW-0378">Hydrolase</keyword>
<organism evidence="3 4">
    <name type="scientific">Undibacterium squillarum</name>
    <dbReference type="NCBI Taxonomy" id="1131567"/>
    <lineage>
        <taxon>Bacteria</taxon>
        <taxon>Pseudomonadati</taxon>
        <taxon>Pseudomonadota</taxon>
        <taxon>Betaproteobacteria</taxon>
        <taxon>Burkholderiales</taxon>
        <taxon>Oxalobacteraceae</taxon>
        <taxon>Undibacterium</taxon>
    </lineage>
</organism>
<evidence type="ECO:0000313" key="4">
    <source>
        <dbReference type="Proteomes" id="UP000653343"/>
    </source>
</evidence>
<reference evidence="4" key="1">
    <citation type="journal article" date="2019" name="Int. J. Syst. Evol. Microbiol.">
        <title>The Global Catalogue of Microorganisms (GCM) 10K type strain sequencing project: providing services to taxonomists for standard genome sequencing and annotation.</title>
        <authorList>
            <consortium name="The Broad Institute Genomics Platform"/>
            <consortium name="The Broad Institute Genome Sequencing Center for Infectious Disease"/>
            <person name="Wu L."/>
            <person name="Ma J."/>
        </authorList>
    </citation>
    <scope>NUCLEOTIDE SEQUENCE [LARGE SCALE GENOMIC DNA]</scope>
    <source>
        <strain evidence="4">KCTC 23917</strain>
    </source>
</reference>
<evidence type="ECO:0000259" key="2">
    <source>
        <dbReference type="Pfam" id="PF12146"/>
    </source>
</evidence>
<dbReference type="Pfam" id="PF08386">
    <property type="entry name" value="Abhydrolase_4"/>
    <property type="match status" value="1"/>
</dbReference>
<gene>
    <name evidence="3" type="ORF">GCM10010946_08810</name>
</gene>
<dbReference type="InterPro" id="IPR029058">
    <property type="entry name" value="AB_hydrolase_fold"/>
</dbReference>
<protein>
    <submittedName>
        <fullName evidence="3">Alpha/beta hydrolase</fullName>
    </submittedName>
</protein>
<dbReference type="GO" id="GO:0016787">
    <property type="term" value="F:hydrolase activity"/>
    <property type="evidence" value="ECO:0007669"/>
    <property type="project" value="UniProtKB-KW"/>
</dbReference>
<feature type="domain" description="Serine aminopeptidase S33" evidence="2">
    <location>
        <begin position="67"/>
        <end position="187"/>
    </location>
</feature>
<evidence type="ECO:0000259" key="1">
    <source>
        <dbReference type="Pfam" id="PF08386"/>
    </source>
</evidence>
<dbReference type="SUPFAM" id="SSF53474">
    <property type="entry name" value="alpha/beta-Hydrolases"/>
    <property type="match status" value="1"/>
</dbReference>
<sequence>MSAGCASWHVTDNDVMKPDRISGYRIEKSFDQAALRALIPDAELVTETLEVAPDVRLGGLRITQPQAVATVLYFPGGGDHIDHAVRSMARLVANCPVNLVMFDYRGFGRSNGEHSAATLKSDSLKIYDHYRQQTQGHLFVHGYSMGSFMTAYLAQQRQPQAIILQATASSMQAAMQQRLPGWVQTLMEFRLSEGMAALDNVAAVSQYPHPALVIAGSADTQTPENLGRRVFDALPSAHKQWISVPGGTHTNLLQSTPVKTAYCDFIRLHAQPPEGNRQP</sequence>
<name>A0ABQ2XTS6_9BURK</name>
<dbReference type="EMBL" id="BMYU01000002">
    <property type="protein sequence ID" value="GGX33942.1"/>
    <property type="molecule type" value="Genomic_DNA"/>
</dbReference>
<evidence type="ECO:0000313" key="3">
    <source>
        <dbReference type="EMBL" id="GGX33942.1"/>
    </source>
</evidence>
<dbReference type="Pfam" id="PF12146">
    <property type="entry name" value="Hydrolase_4"/>
    <property type="match status" value="1"/>
</dbReference>
<dbReference type="PANTHER" id="PTHR12277">
    <property type="entry name" value="ALPHA/BETA HYDROLASE DOMAIN-CONTAINING PROTEIN"/>
    <property type="match status" value="1"/>
</dbReference>
<proteinExistence type="predicted"/>
<feature type="domain" description="Peptidase S33 tripeptidyl aminopeptidase-like C-terminal" evidence="1">
    <location>
        <begin position="201"/>
        <end position="267"/>
    </location>
</feature>
<dbReference type="Gene3D" id="3.40.50.1820">
    <property type="entry name" value="alpha/beta hydrolase"/>
    <property type="match status" value="1"/>
</dbReference>